<reference evidence="2 3" key="1">
    <citation type="submission" date="2019-08" db="EMBL/GenBank/DDBJ databases">
        <title>A chromosome-level genome assembly, high-density linkage maps, and genome scans reveal the genomic architecture of hybrid incompatibilities underlying speciation via character displacement in darters (Percidae: Etheostominae).</title>
        <authorList>
            <person name="Moran R.L."/>
            <person name="Catchen J.M."/>
            <person name="Fuller R.C."/>
        </authorList>
    </citation>
    <scope>NUCLEOTIDE SEQUENCE [LARGE SCALE GENOMIC DNA]</scope>
    <source>
        <strain evidence="2">EspeVRDwgs_2016</strain>
        <tissue evidence="2">Muscle</tissue>
    </source>
</reference>
<proteinExistence type="predicted"/>
<organism evidence="2 3">
    <name type="scientific">Etheostoma spectabile</name>
    <name type="common">orangethroat darter</name>
    <dbReference type="NCBI Taxonomy" id="54343"/>
    <lineage>
        <taxon>Eukaryota</taxon>
        <taxon>Metazoa</taxon>
        <taxon>Chordata</taxon>
        <taxon>Craniata</taxon>
        <taxon>Vertebrata</taxon>
        <taxon>Euteleostomi</taxon>
        <taxon>Actinopterygii</taxon>
        <taxon>Neopterygii</taxon>
        <taxon>Teleostei</taxon>
        <taxon>Neoteleostei</taxon>
        <taxon>Acanthomorphata</taxon>
        <taxon>Eupercaria</taxon>
        <taxon>Perciformes</taxon>
        <taxon>Percoidei</taxon>
        <taxon>Percidae</taxon>
        <taxon>Etheostomatinae</taxon>
        <taxon>Etheostoma</taxon>
    </lineage>
</organism>
<protein>
    <submittedName>
        <fullName evidence="2">Uncharacterized protein</fullName>
    </submittedName>
</protein>
<dbReference type="EMBL" id="VOFY01000009">
    <property type="protein sequence ID" value="KAA8589870.1"/>
    <property type="molecule type" value="Genomic_DNA"/>
</dbReference>
<name>A0A5J5DAH8_9PERO</name>
<accession>A0A5J5DAH8</accession>
<gene>
    <name evidence="2" type="ORF">FQN60_013235</name>
</gene>
<feature type="region of interest" description="Disordered" evidence="1">
    <location>
        <begin position="288"/>
        <end position="325"/>
    </location>
</feature>
<comment type="caution">
    <text evidence="2">The sequence shown here is derived from an EMBL/GenBank/DDBJ whole genome shotgun (WGS) entry which is preliminary data.</text>
</comment>
<dbReference type="AlphaFoldDB" id="A0A5J5DAH8"/>
<sequence>MCTSTVPQWDSQDTSQNRWACLGVADGWDGDETGHPGRPQALIPGTGQQPCKSWVRDPSRVLRNPGRLPAFCTQSGEVKPVSLRGRRNPLSFNHNFNHNLKFSSLSHTPRPAVSLNEVGAGHPKLVCWLSMEKKERERGRWSWSDEETKREKTLQSSVQRSSSLVPLFLSPSLPSSPHFPSLFSSFPSAVSAVALFAPSTSLKAADQRDISIPTRSLPILSQPHLAYQVIAQPGRAFHSVALPFEGEYDSSSFLPGLKDVWTHLETHREIWILDRCLRRGGTLHSFQRAESTDAKRGIHPRSGRPQTSGLPGPDRLSDSSTPTEAAGATTLTFPVMEMYCWLFQAHSHTLRV</sequence>
<keyword evidence="3" id="KW-1185">Reference proteome</keyword>
<evidence type="ECO:0000313" key="2">
    <source>
        <dbReference type="EMBL" id="KAA8589870.1"/>
    </source>
</evidence>
<evidence type="ECO:0000256" key="1">
    <source>
        <dbReference type="SAM" id="MobiDB-lite"/>
    </source>
</evidence>
<dbReference type="Proteomes" id="UP000327493">
    <property type="component" value="Chromosome 9"/>
</dbReference>
<evidence type="ECO:0000313" key="3">
    <source>
        <dbReference type="Proteomes" id="UP000327493"/>
    </source>
</evidence>